<proteinExistence type="inferred from homology"/>
<dbReference type="EMBL" id="SIUB01000002">
    <property type="protein sequence ID" value="TBN54361.1"/>
    <property type="molecule type" value="Genomic_DNA"/>
</dbReference>
<dbReference type="PROSITE" id="PS01279">
    <property type="entry name" value="PCMT"/>
    <property type="match status" value="1"/>
</dbReference>
<dbReference type="Gene3D" id="3.40.50.150">
    <property type="entry name" value="Vaccinia Virus protein VP39"/>
    <property type="match status" value="1"/>
</dbReference>
<dbReference type="PANTHER" id="PTHR11579">
    <property type="entry name" value="PROTEIN-L-ISOASPARTATE O-METHYLTRANSFERASE"/>
    <property type="match status" value="1"/>
</dbReference>
<dbReference type="NCBIfam" id="TIGR00080">
    <property type="entry name" value="pimt"/>
    <property type="match status" value="1"/>
</dbReference>
<evidence type="ECO:0000256" key="3">
    <source>
        <dbReference type="ARBA" id="ARBA00011890"/>
    </source>
</evidence>
<dbReference type="CDD" id="cd02440">
    <property type="entry name" value="AdoMet_MTases"/>
    <property type="match status" value="1"/>
</dbReference>
<dbReference type="GO" id="GO:0032259">
    <property type="term" value="P:methylation"/>
    <property type="evidence" value="ECO:0007669"/>
    <property type="project" value="UniProtKB-KW"/>
</dbReference>
<dbReference type="InterPro" id="IPR000682">
    <property type="entry name" value="PCMT"/>
</dbReference>
<comment type="caution">
    <text evidence="10">The sequence shown here is derived from an EMBL/GenBank/DDBJ whole genome shotgun (WGS) entry which is preliminary data.</text>
</comment>
<dbReference type="PANTHER" id="PTHR11579:SF0">
    <property type="entry name" value="PROTEIN-L-ISOASPARTATE(D-ASPARTATE) O-METHYLTRANSFERASE"/>
    <property type="match status" value="1"/>
</dbReference>
<dbReference type="Proteomes" id="UP000291613">
    <property type="component" value="Unassembled WGS sequence"/>
</dbReference>
<dbReference type="InterPro" id="IPR029063">
    <property type="entry name" value="SAM-dependent_MTases_sf"/>
</dbReference>
<evidence type="ECO:0000256" key="9">
    <source>
        <dbReference type="NCBIfam" id="TIGR00080"/>
    </source>
</evidence>
<keyword evidence="6 10" id="KW-0489">Methyltransferase</keyword>
<sequence>MSGFDLADPALDDRERTRRAELVLSLRSRGVLHTRTLKAIETIPRALFTPSRFRDVAYVDRSLPIACGQTLEAPSTIATMLDGLGVGDLDTVLEIGCGSGYVTAILSRLARRVVAVERFQTLAENAERRLADLGGADGVTIHVGDGALGWPSPSPYERILVSAAVKAPPSALLNQLKPGGTMLAPIGDADGQRLTRIVKNKDGSLDETTIGVARAQPMMAGVAAGL</sequence>
<dbReference type="GO" id="GO:0004719">
    <property type="term" value="F:protein-L-isoaspartate (D-aspartate) O-methyltransferase activity"/>
    <property type="evidence" value="ECO:0007669"/>
    <property type="project" value="UniProtKB-UniRule"/>
</dbReference>
<evidence type="ECO:0000256" key="8">
    <source>
        <dbReference type="ARBA" id="ARBA00022691"/>
    </source>
</evidence>
<evidence type="ECO:0000256" key="5">
    <source>
        <dbReference type="ARBA" id="ARBA00022490"/>
    </source>
</evidence>
<keyword evidence="7 10" id="KW-0808">Transferase</keyword>
<evidence type="ECO:0000313" key="10">
    <source>
        <dbReference type="EMBL" id="TBN54361.1"/>
    </source>
</evidence>
<dbReference type="EC" id="2.1.1.77" evidence="3 9"/>
<protein>
    <recommendedName>
        <fullName evidence="4 9">Protein-L-isoaspartate O-methyltransferase</fullName>
        <ecNumber evidence="3 9">2.1.1.77</ecNumber>
    </recommendedName>
</protein>
<evidence type="ECO:0000256" key="1">
    <source>
        <dbReference type="ARBA" id="ARBA00004496"/>
    </source>
</evidence>
<dbReference type="GO" id="GO:0005737">
    <property type="term" value="C:cytoplasm"/>
    <property type="evidence" value="ECO:0007669"/>
    <property type="project" value="UniProtKB-SubCell"/>
</dbReference>
<dbReference type="SUPFAM" id="SSF53335">
    <property type="entry name" value="S-adenosyl-L-methionine-dependent methyltransferases"/>
    <property type="match status" value="1"/>
</dbReference>
<dbReference type="Pfam" id="PF01135">
    <property type="entry name" value="PCMT"/>
    <property type="match status" value="1"/>
</dbReference>
<evidence type="ECO:0000313" key="11">
    <source>
        <dbReference type="Proteomes" id="UP000291613"/>
    </source>
</evidence>
<evidence type="ECO:0000256" key="4">
    <source>
        <dbReference type="ARBA" id="ARBA00013346"/>
    </source>
</evidence>
<dbReference type="GO" id="GO:0030091">
    <property type="term" value="P:protein repair"/>
    <property type="evidence" value="ECO:0007669"/>
    <property type="project" value="UniProtKB-UniRule"/>
</dbReference>
<accession>A0A4Q9GLR7</accession>
<keyword evidence="5" id="KW-0963">Cytoplasm</keyword>
<comment type="subcellular location">
    <subcellularLocation>
        <location evidence="1">Cytoplasm</location>
    </subcellularLocation>
</comment>
<keyword evidence="8" id="KW-0949">S-adenosyl-L-methionine</keyword>
<dbReference type="OrthoDB" id="9810066at2"/>
<name>A0A4Q9GLR7_9HYPH</name>
<dbReference type="RefSeq" id="WP_131002009.1">
    <property type="nucleotide sequence ID" value="NZ_JBHSZR010000005.1"/>
</dbReference>
<comment type="similarity">
    <text evidence="2">Belongs to the methyltransferase superfamily. L-isoaspartyl/D-aspartyl protein methyltransferase family.</text>
</comment>
<dbReference type="NCBIfam" id="NF001453">
    <property type="entry name" value="PRK00312.1"/>
    <property type="match status" value="1"/>
</dbReference>
<evidence type="ECO:0000256" key="7">
    <source>
        <dbReference type="ARBA" id="ARBA00022679"/>
    </source>
</evidence>
<evidence type="ECO:0000256" key="2">
    <source>
        <dbReference type="ARBA" id="ARBA00005369"/>
    </source>
</evidence>
<organism evidence="10 11">
    <name type="scientific">Hansschlegelia quercus</name>
    <dbReference type="NCBI Taxonomy" id="2528245"/>
    <lineage>
        <taxon>Bacteria</taxon>
        <taxon>Pseudomonadati</taxon>
        <taxon>Pseudomonadota</taxon>
        <taxon>Alphaproteobacteria</taxon>
        <taxon>Hyphomicrobiales</taxon>
        <taxon>Methylopilaceae</taxon>
        <taxon>Hansschlegelia</taxon>
    </lineage>
</organism>
<evidence type="ECO:0000256" key="6">
    <source>
        <dbReference type="ARBA" id="ARBA00022603"/>
    </source>
</evidence>
<reference evidence="10 11" key="1">
    <citation type="submission" date="2019-02" db="EMBL/GenBank/DDBJ databases">
        <title>Hansschlegelia quercus sp. nov., a novel methylotrophic bacterium from buds of oak (Quercus robur L.).</title>
        <authorList>
            <person name="Agafonova N.V."/>
            <person name="Kaparullina E.N."/>
            <person name="Grouzdev D.S."/>
            <person name="Doronina N.V."/>
        </authorList>
    </citation>
    <scope>NUCLEOTIDE SEQUENCE [LARGE SCALE GENOMIC DNA]</scope>
    <source>
        <strain evidence="10 11">Dub</strain>
    </source>
</reference>
<keyword evidence="11" id="KW-1185">Reference proteome</keyword>
<gene>
    <name evidence="10" type="ORF">EYR15_05875</name>
</gene>
<dbReference type="AlphaFoldDB" id="A0A4Q9GLR7"/>